<feature type="domain" description="Coiled-coil" evidence="4">
    <location>
        <begin position="110"/>
        <end position="187"/>
    </location>
</feature>
<dbReference type="PANTHER" id="PTHR21680">
    <property type="entry name" value="COILED-COIL DOMAIN-CONTAINING PROTEIN 124"/>
    <property type="match status" value="1"/>
</dbReference>
<dbReference type="PANTHER" id="PTHR21680:SF0">
    <property type="entry name" value="COILED-COIL DOMAIN-CONTAINING PROTEIN 124"/>
    <property type="match status" value="1"/>
</dbReference>
<organism evidence="6">
    <name type="scientific">Rhizopus microsporus var. microsporus</name>
    <dbReference type="NCBI Taxonomy" id="86635"/>
    <lineage>
        <taxon>Eukaryota</taxon>
        <taxon>Fungi</taxon>
        <taxon>Fungi incertae sedis</taxon>
        <taxon>Mucoromycota</taxon>
        <taxon>Mucoromycotina</taxon>
        <taxon>Mucoromycetes</taxon>
        <taxon>Mucorales</taxon>
        <taxon>Mucorineae</taxon>
        <taxon>Rhizopodaceae</taxon>
        <taxon>Rhizopus</taxon>
    </lineage>
</organism>
<dbReference type="GO" id="GO:0005634">
    <property type="term" value="C:nucleus"/>
    <property type="evidence" value="ECO:0007669"/>
    <property type="project" value="TreeGrafter"/>
</dbReference>
<dbReference type="EMBL" id="KV922025">
    <property type="protein sequence ID" value="ORE02942.1"/>
    <property type="molecule type" value="Genomic_DNA"/>
</dbReference>
<dbReference type="Pfam" id="PF06244">
    <property type="entry name" value="Ccdc124"/>
    <property type="match status" value="1"/>
</dbReference>
<feature type="domain" description="LSO1/LSO2" evidence="5">
    <location>
        <begin position="8"/>
        <end position="74"/>
    </location>
</feature>
<keyword evidence="2" id="KW-0175">Coiled coil</keyword>
<dbReference type="InterPro" id="IPR010422">
    <property type="entry name" value="Ccdc124/Oxs1"/>
</dbReference>
<name>A0A1X0QT66_RHIZD</name>
<dbReference type="Proteomes" id="UP000242414">
    <property type="component" value="Unassembled WGS sequence"/>
</dbReference>
<sequence>MGKKGTNSKAEAANAKKAAAKAEKDKAKAAANEAAESAKWSQGAKKNKKDLEEEKKAAAAARKAEAARILAEEEKQFKSKPALKGADKKAAQKSAKVEAAGQSRRVIPEFSATGIDDALDLLSLNDSSVKAKDIERHPERRFKAALMAFEEREMPNFKRDNPGLRQSQLKELIYKAFQKSPENPFNQANVLQYNATQDDAKALKENKNKEIEGRLRIN</sequence>
<protein>
    <submittedName>
        <fullName evidence="6">DUF1014-domain-containing protein</fullName>
    </submittedName>
</protein>
<accession>A0A1X0QT66</accession>
<gene>
    <name evidence="6" type="ORF">BCV72DRAFT_40691</name>
</gene>
<feature type="region of interest" description="Disordered" evidence="3">
    <location>
        <begin position="72"/>
        <end position="103"/>
    </location>
</feature>
<feature type="compositionally biased region" description="Low complexity" evidence="3">
    <location>
        <begin position="29"/>
        <end position="39"/>
    </location>
</feature>
<evidence type="ECO:0000259" key="4">
    <source>
        <dbReference type="Pfam" id="PF06244"/>
    </source>
</evidence>
<dbReference type="OrthoDB" id="76412at2759"/>
<dbReference type="AlphaFoldDB" id="A0A1X0QT66"/>
<dbReference type="GO" id="GO:0003713">
    <property type="term" value="F:transcription coactivator activity"/>
    <property type="evidence" value="ECO:0007669"/>
    <property type="project" value="TreeGrafter"/>
</dbReference>
<proteinExistence type="inferred from homology"/>
<evidence type="ECO:0000259" key="5">
    <source>
        <dbReference type="Pfam" id="PF22048"/>
    </source>
</evidence>
<dbReference type="InterPro" id="IPR054414">
    <property type="entry name" value="Ccdc124/Oxs1_C"/>
</dbReference>
<dbReference type="VEuPathDB" id="FungiDB:BCV72DRAFT_40691"/>
<feature type="region of interest" description="Disordered" evidence="3">
    <location>
        <begin position="1"/>
        <end position="59"/>
    </location>
</feature>
<evidence type="ECO:0000256" key="1">
    <source>
        <dbReference type="ARBA" id="ARBA00008296"/>
    </source>
</evidence>
<comment type="similarity">
    <text evidence="1">Belongs to the CCDC124 family.</text>
</comment>
<feature type="compositionally biased region" description="Low complexity" evidence="3">
    <location>
        <begin position="8"/>
        <end position="17"/>
    </location>
</feature>
<dbReference type="GO" id="GO:0006366">
    <property type="term" value="P:transcription by RNA polymerase II"/>
    <property type="evidence" value="ECO:0007669"/>
    <property type="project" value="TreeGrafter"/>
</dbReference>
<dbReference type="Pfam" id="PF22048">
    <property type="entry name" value="LSO1_2-like"/>
    <property type="match status" value="1"/>
</dbReference>
<feature type="compositionally biased region" description="Basic and acidic residues" evidence="3">
    <location>
        <begin position="49"/>
        <end position="59"/>
    </location>
</feature>
<dbReference type="InterPro" id="IPR054413">
    <property type="entry name" value="LSO1/2"/>
</dbReference>
<evidence type="ECO:0000256" key="2">
    <source>
        <dbReference type="ARBA" id="ARBA00023054"/>
    </source>
</evidence>
<evidence type="ECO:0000313" key="6">
    <source>
        <dbReference type="EMBL" id="ORE02942.1"/>
    </source>
</evidence>
<evidence type="ECO:0000256" key="3">
    <source>
        <dbReference type="SAM" id="MobiDB-lite"/>
    </source>
</evidence>
<reference evidence="6" key="1">
    <citation type="journal article" date="2016" name="Proc. Natl. Acad. Sci. U.S.A.">
        <title>Lipid metabolic changes in an early divergent fungus govern the establishment of a mutualistic symbiosis with endobacteria.</title>
        <authorList>
            <person name="Lastovetsky O.A."/>
            <person name="Gaspar M.L."/>
            <person name="Mondo S.J."/>
            <person name="LaButti K.M."/>
            <person name="Sandor L."/>
            <person name="Grigoriev I.V."/>
            <person name="Henry S.A."/>
            <person name="Pawlowska T.E."/>
        </authorList>
    </citation>
    <scope>NUCLEOTIDE SEQUENCE [LARGE SCALE GENOMIC DNA]</scope>
    <source>
        <strain evidence="6">ATCC 52814</strain>
    </source>
</reference>